<comment type="caution">
    <text evidence="7">The sequence shown here is derived from an EMBL/GenBank/DDBJ whole genome shotgun (WGS) entry which is preliminary data.</text>
</comment>
<feature type="transmembrane region" description="Helical" evidence="6">
    <location>
        <begin position="41"/>
        <end position="59"/>
    </location>
</feature>
<keyword evidence="4 6" id="KW-1133">Transmembrane helix</keyword>
<evidence type="ECO:0000256" key="5">
    <source>
        <dbReference type="ARBA" id="ARBA00023136"/>
    </source>
</evidence>
<gene>
    <name evidence="7" type="ORF">AB0H72_01235</name>
</gene>
<evidence type="ECO:0000313" key="8">
    <source>
        <dbReference type="Proteomes" id="UP001551658"/>
    </source>
</evidence>
<dbReference type="Pfam" id="PF02361">
    <property type="entry name" value="CbiQ"/>
    <property type="match status" value="1"/>
</dbReference>
<feature type="transmembrane region" description="Helical" evidence="6">
    <location>
        <begin position="66"/>
        <end position="86"/>
    </location>
</feature>
<sequence length="271" mass="29670">MEAARYLAGESFLGRRDPRVLIVVPALTVVLVTQIRDFRLMAAAAVLAFAFYASARIPFRAVRSNWFFVGFFVLIFASINGIIVGARKYGDTSTELFQIPVIDVSISTASISYTLNMATRFLAIAMTGFPLAFAVRPGDLSVAFARLGVPARFAYAIDLTFRFLPTTSANLRETIAAQRLRGYEPAPTRNPVRRIRQLQPLIVPVTVGAFVDAEDVADALELRGFASGRRTWLRTLRFDTADRTVLAIFVAVAAAATAANISGAMPGLWLW</sequence>
<evidence type="ECO:0000256" key="1">
    <source>
        <dbReference type="ARBA" id="ARBA00004141"/>
    </source>
</evidence>
<dbReference type="PANTHER" id="PTHR34857:SF2">
    <property type="entry name" value="SLL0384 PROTEIN"/>
    <property type="match status" value="1"/>
</dbReference>
<dbReference type="RefSeq" id="WP_357971985.1">
    <property type="nucleotide sequence ID" value="NZ_JBFAIH010000001.1"/>
</dbReference>
<comment type="subcellular location">
    <subcellularLocation>
        <location evidence="1">Membrane</location>
        <topology evidence="1">Multi-pass membrane protein</topology>
    </subcellularLocation>
</comment>
<dbReference type="InterPro" id="IPR051611">
    <property type="entry name" value="ECF_transporter_component"/>
</dbReference>
<keyword evidence="3 6" id="KW-0812">Transmembrane</keyword>
<keyword evidence="5 6" id="KW-0472">Membrane</keyword>
<feature type="transmembrane region" description="Helical" evidence="6">
    <location>
        <begin position="20"/>
        <end position="35"/>
    </location>
</feature>
<proteinExistence type="predicted"/>
<organism evidence="7 8">
    <name type="scientific">Nocardia fusca</name>
    <dbReference type="NCBI Taxonomy" id="941183"/>
    <lineage>
        <taxon>Bacteria</taxon>
        <taxon>Bacillati</taxon>
        <taxon>Actinomycetota</taxon>
        <taxon>Actinomycetes</taxon>
        <taxon>Mycobacteriales</taxon>
        <taxon>Nocardiaceae</taxon>
        <taxon>Nocardia</taxon>
    </lineage>
</organism>
<dbReference type="CDD" id="cd16914">
    <property type="entry name" value="EcfT"/>
    <property type="match status" value="1"/>
</dbReference>
<dbReference type="EMBL" id="JBFAIH010000001">
    <property type="protein sequence ID" value="MEV0361298.1"/>
    <property type="molecule type" value="Genomic_DNA"/>
</dbReference>
<feature type="transmembrane region" description="Helical" evidence="6">
    <location>
        <begin position="244"/>
        <end position="269"/>
    </location>
</feature>
<protein>
    <submittedName>
        <fullName evidence="7">Energy-coupling factor transporter transmembrane component T</fullName>
    </submittedName>
</protein>
<keyword evidence="8" id="KW-1185">Reference proteome</keyword>
<evidence type="ECO:0000256" key="4">
    <source>
        <dbReference type="ARBA" id="ARBA00022989"/>
    </source>
</evidence>
<accession>A0ABV3F0X1</accession>
<dbReference type="Proteomes" id="UP001551658">
    <property type="component" value="Unassembled WGS sequence"/>
</dbReference>
<dbReference type="InterPro" id="IPR003339">
    <property type="entry name" value="ABC/ECF_trnsptr_transmembrane"/>
</dbReference>
<evidence type="ECO:0000256" key="6">
    <source>
        <dbReference type="SAM" id="Phobius"/>
    </source>
</evidence>
<dbReference type="PANTHER" id="PTHR34857">
    <property type="entry name" value="SLL0384 PROTEIN"/>
    <property type="match status" value="1"/>
</dbReference>
<evidence type="ECO:0000313" key="7">
    <source>
        <dbReference type="EMBL" id="MEV0361298.1"/>
    </source>
</evidence>
<keyword evidence="2" id="KW-1003">Cell membrane</keyword>
<reference evidence="7 8" key="1">
    <citation type="submission" date="2024-06" db="EMBL/GenBank/DDBJ databases">
        <title>The Natural Products Discovery Center: Release of the First 8490 Sequenced Strains for Exploring Actinobacteria Biosynthetic Diversity.</title>
        <authorList>
            <person name="Kalkreuter E."/>
            <person name="Kautsar S.A."/>
            <person name="Yang D."/>
            <person name="Bader C.D."/>
            <person name="Teijaro C.N."/>
            <person name="Fluegel L."/>
            <person name="Davis C.M."/>
            <person name="Simpson J.R."/>
            <person name="Lauterbach L."/>
            <person name="Steele A.D."/>
            <person name="Gui C."/>
            <person name="Meng S."/>
            <person name="Li G."/>
            <person name="Viehrig K."/>
            <person name="Ye F."/>
            <person name="Su P."/>
            <person name="Kiefer A.F."/>
            <person name="Nichols A."/>
            <person name="Cepeda A.J."/>
            <person name="Yan W."/>
            <person name="Fan B."/>
            <person name="Jiang Y."/>
            <person name="Adhikari A."/>
            <person name="Zheng C.-J."/>
            <person name="Schuster L."/>
            <person name="Cowan T.M."/>
            <person name="Smanski M.J."/>
            <person name="Chevrette M.G."/>
            <person name="De Carvalho L.P.S."/>
            <person name="Shen B."/>
        </authorList>
    </citation>
    <scope>NUCLEOTIDE SEQUENCE [LARGE SCALE GENOMIC DNA]</scope>
    <source>
        <strain evidence="7 8">NPDC050671</strain>
    </source>
</reference>
<name>A0ABV3F0X1_9NOCA</name>
<evidence type="ECO:0000256" key="2">
    <source>
        <dbReference type="ARBA" id="ARBA00022475"/>
    </source>
</evidence>
<evidence type="ECO:0000256" key="3">
    <source>
        <dbReference type="ARBA" id="ARBA00022692"/>
    </source>
</evidence>